<keyword evidence="2 4" id="KW-0808">Transferase</keyword>
<protein>
    <submittedName>
        <fullName evidence="4">Thiopurine S-methyltransferase</fullName>
    </submittedName>
</protein>
<keyword evidence="3" id="KW-0949">S-adenosyl-L-methionine</keyword>
<dbReference type="SUPFAM" id="SSF53335">
    <property type="entry name" value="S-adenosyl-L-methionine-dependent methyltransferases"/>
    <property type="match status" value="1"/>
</dbReference>
<sequence>MSLFEIIKSLIDDRKIWEVMWSKKGDPWKIEDVSPFLIEYSSKLKLSPPKRVFVPLCGKALELKWTIDQRLKVYVVDIFKIDKDELGKFDILWVSGVFSSIKIADRDKLTNIFKDVCNPEFTIFLCVIEFEVPSGKRLNTFPRSIKKEQIHELYGDWCNIELIEETEMVKEYQTSDQRLKIYVADIFSIKTEEVGKFDVIWAKGDYTVIKIAD</sequence>
<proteinExistence type="predicted"/>
<evidence type="ECO:0000256" key="1">
    <source>
        <dbReference type="ARBA" id="ARBA00022603"/>
    </source>
</evidence>
<evidence type="ECO:0000313" key="5">
    <source>
        <dbReference type="Proteomes" id="UP000326759"/>
    </source>
</evidence>
<dbReference type="GO" id="GO:0008119">
    <property type="term" value="F:thiopurine S-methyltransferase activity"/>
    <property type="evidence" value="ECO:0007669"/>
    <property type="project" value="TreeGrafter"/>
</dbReference>
<comment type="caution">
    <text evidence="4">The sequence shown here is derived from an EMBL/GenBank/DDBJ whole genome shotgun (WGS) entry which is preliminary data.</text>
</comment>
<dbReference type="AlphaFoldDB" id="A0A5N5TPC5"/>
<name>A0A5N5TPC5_9CRUS</name>
<dbReference type="Proteomes" id="UP000326759">
    <property type="component" value="Unassembled WGS sequence"/>
</dbReference>
<gene>
    <name evidence="4" type="primary">tpm_2</name>
    <name evidence="4" type="ORF">Anas_02640</name>
</gene>
<keyword evidence="5" id="KW-1185">Reference proteome</keyword>
<dbReference type="PANTHER" id="PTHR10259:SF11">
    <property type="entry name" value="THIOPURINE S-METHYLTRANSFERASE"/>
    <property type="match status" value="1"/>
</dbReference>
<accession>A0A5N5TPC5</accession>
<dbReference type="Gene3D" id="3.40.50.150">
    <property type="entry name" value="Vaccinia Virus protein VP39"/>
    <property type="match status" value="1"/>
</dbReference>
<dbReference type="InterPro" id="IPR008854">
    <property type="entry name" value="TPMT"/>
</dbReference>
<keyword evidence="1 4" id="KW-0489">Methyltransferase</keyword>
<dbReference type="PANTHER" id="PTHR10259">
    <property type="entry name" value="THIOPURINE S-METHYLTRANSFERASE"/>
    <property type="match status" value="1"/>
</dbReference>
<dbReference type="OrthoDB" id="276151at2759"/>
<dbReference type="Pfam" id="PF05724">
    <property type="entry name" value="TPMT"/>
    <property type="match status" value="1"/>
</dbReference>
<dbReference type="EMBL" id="SEYY01000094">
    <property type="protein sequence ID" value="KAB7508027.1"/>
    <property type="molecule type" value="Genomic_DNA"/>
</dbReference>
<dbReference type="GO" id="GO:0032259">
    <property type="term" value="P:methylation"/>
    <property type="evidence" value="ECO:0007669"/>
    <property type="project" value="UniProtKB-KW"/>
</dbReference>
<evidence type="ECO:0000313" key="4">
    <source>
        <dbReference type="EMBL" id="KAB7508027.1"/>
    </source>
</evidence>
<evidence type="ECO:0000256" key="2">
    <source>
        <dbReference type="ARBA" id="ARBA00022679"/>
    </source>
</evidence>
<reference evidence="4 5" key="1">
    <citation type="journal article" date="2019" name="PLoS Biol.">
        <title>Sex chromosomes control vertical transmission of feminizing Wolbachia symbionts in an isopod.</title>
        <authorList>
            <person name="Becking T."/>
            <person name="Chebbi M.A."/>
            <person name="Giraud I."/>
            <person name="Moumen B."/>
            <person name="Laverre T."/>
            <person name="Caubet Y."/>
            <person name="Peccoud J."/>
            <person name="Gilbert C."/>
            <person name="Cordaux R."/>
        </authorList>
    </citation>
    <scope>NUCLEOTIDE SEQUENCE [LARGE SCALE GENOMIC DNA]</scope>
    <source>
        <strain evidence="4">ANa2</strain>
        <tissue evidence="4">Whole body excluding digestive tract and cuticle</tissue>
    </source>
</reference>
<organism evidence="4 5">
    <name type="scientific">Armadillidium nasatum</name>
    <dbReference type="NCBI Taxonomy" id="96803"/>
    <lineage>
        <taxon>Eukaryota</taxon>
        <taxon>Metazoa</taxon>
        <taxon>Ecdysozoa</taxon>
        <taxon>Arthropoda</taxon>
        <taxon>Crustacea</taxon>
        <taxon>Multicrustacea</taxon>
        <taxon>Malacostraca</taxon>
        <taxon>Eumalacostraca</taxon>
        <taxon>Peracarida</taxon>
        <taxon>Isopoda</taxon>
        <taxon>Oniscidea</taxon>
        <taxon>Crinocheta</taxon>
        <taxon>Armadillidiidae</taxon>
        <taxon>Armadillidium</taxon>
    </lineage>
</organism>
<dbReference type="InterPro" id="IPR029063">
    <property type="entry name" value="SAM-dependent_MTases_sf"/>
</dbReference>
<evidence type="ECO:0000256" key="3">
    <source>
        <dbReference type="ARBA" id="ARBA00022691"/>
    </source>
</evidence>